<evidence type="ECO:0000256" key="1">
    <source>
        <dbReference type="ARBA" id="ARBA00010617"/>
    </source>
</evidence>
<evidence type="ECO:0008006" key="8">
    <source>
        <dbReference type="Google" id="ProtNLM"/>
    </source>
</evidence>
<evidence type="ECO:0000313" key="6">
    <source>
        <dbReference type="EMBL" id="KAJ4396021.1"/>
    </source>
</evidence>
<dbReference type="Proteomes" id="UP001140453">
    <property type="component" value="Unassembled WGS sequence"/>
</dbReference>
<dbReference type="EMBL" id="JAPEVB010000001">
    <property type="protein sequence ID" value="KAJ4396021.1"/>
    <property type="molecule type" value="Genomic_DNA"/>
</dbReference>
<dbReference type="PRINTS" id="PR00463">
    <property type="entry name" value="EP450I"/>
</dbReference>
<dbReference type="PANTHER" id="PTHR46300:SF4">
    <property type="entry name" value="CYTOCHROME P450 98A3"/>
    <property type="match status" value="1"/>
</dbReference>
<evidence type="ECO:0000256" key="5">
    <source>
        <dbReference type="PIRSR" id="PIRSR602401-1"/>
    </source>
</evidence>
<feature type="binding site" description="axial binding residue" evidence="5">
    <location>
        <position position="391"/>
    </location>
    <ligand>
        <name>heme</name>
        <dbReference type="ChEBI" id="CHEBI:30413"/>
    </ligand>
    <ligandPart>
        <name>Fe</name>
        <dbReference type="ChEBI" id="CHEBI:18248"/>
    </ligandPart>
</feature>
<evidence type="ECO:0000256" key="3">
    <source>
        <dbReference type="ARBA" id="ARBA00023002"/>
    </source>
</evidence>
<keyword evidence="5" id="KW-0349">Heme</keyword>
<dbReference type="InterPro" id="IPR036396">
    <property type="entry name" value="Cyt_P450_sf"/>
</dbReference>
<evidence type="ECO:0000256" key="4">
    <source>
        <dbReference type="ARBA" id="ARBA00023004"/>
    </source>
</evidence>
<comment type="similarity">
    <text evidence="1">Belongs to the cytochrome P450 family.</text>
</comment>
<dbReference type="Gene3D" id="1.10.630.10">
    <property type="entry name" value="Cytochrome P450"/>
    <property type="match status" value="2"/>
</dbReference>
<dbReference type="GO" id="GO:0016705">
    <property type="term" value="F:oxidoreductase activity, acting on paired donors, with incorporation or reduction of molecular oxygen"/>
    <property type="evidence" value="ECO:0007669"/>
    <property type="project" value="InterPro"/>
</dbReference>
<proteinExistence type="inferred from homology"/>
<dbReference type="GO" id="GO:0005506">
    <property type="term" value="F:iron ion binding"/>
    <property type="evidence" value="ECO:0007669"/>
    <property type="project" value="InterPro"/>
</dbReference>
<dbReference type="InterPro" id="IPR002401">
    <property type="entry name" value="Cyt_P450_E_grp-I"/>
</dbReference>
<dbReference type="SUPFAM" id="SSF48264">
    <property type="entry name" value="Cytochrome P450"/>
    <property type="match status" value="1"/>
</dbReference>
<dbReference type="InterPro" id="IPR050364">
    <property type="entry name" value="Cytochrome_P450_fung"/>
</dbReference>
<protein>
    <recommendedName>
        <fullName evidence="8">Cytochrome P450</fullName>
    </recommendedName>
</protein>
<evidence type="ECO:0000313" key="7">
    <source>
        <dbReference type="Proteomes" id="UP001140453"/>
    </source>
</evidence>
<keyword evidence="7" id="KW-1185">Reference proteome</keyword>
<dbReference type="InterPro" id="IPR001128">
    <property type="entry name" value="Cyt_P450"/>
</dbReference>
<keyword evidence="3" id="KW-0560">Oxidoreductase</keyword>
<dbReference type="OrthoDB" id="1470350at2759"/>
<comment type="caution">
    <text evidence="6">The sequence shown here is derived from an EMBL/GenBank/DDBJ whole genome shotgun (WGS) entry which is preliminary data.</text>
</comment>
<dbReference type="GO" id="GO:0004497">
    <property type="term" value="F:monooxygenase activity"/>
    <property type="evidence" value="ECO:0007669"/>
    <property type="project" value="InterPro"/>
</dbReference>
<accession>A0A9W9D1J7</accession>
<name>A0A9W9D1J7_9PEZI</name>
<dbReference type="GO" id="GO:0020037">
    <property type="term" value="F:heme binding"/>
    <property type="evidence" value="ECO:0007669"/>
    <property type="project" value="InterPro"/>
</dbReference>
<keyword evidence="4 5" id="KW-0408">Iron</keyword>
<evidence type="ECO:0000256" key="2">
    <source>
        <dbReference type="ARBA" id="ARBA00022723"/>
    </source>
</evidence>
<dbReference type="Pfam" id="PF00067">
    <property type="entry name" value="p450"/>
    <property type="match status" value="1"/>
</dbReference>
<dbReference type="PANTHER" id="PTHR46300">
    <property type="entry name" value="P450, PUTATIVE (EUROFUNG)-RELATED-RELATED"/>
    <property type="match status" value="1"/>
</dbReference>
<keyword evidence="2 5" id="KW-0479">Metal-binding</keyword>
<gene>
    <name evidence="6" type="ORF">N0V93_000237</name>
</gene>
<dbReference type="AlphaFoldDB" id="A0A9W9D1J7"/>
<sequence length="475" mass="53263">MGHLVLLISLVWAFVVTIQYTQVLILRQKLPPGLFPLPVVGNCIRICGQRPWVACEQWTREYNSPMITLWRGTSPVIIINDVWTARDICESHADVFATRHVDSPPVKHTTVRYRSFQGNQAKILTMSLLTDMSDSTTAFERYADCVVSIFRSVGSAARDNDQTSKQTDQMGDIIHCGDFAEHSTFVKWLAHVVTSSMWGLFPMRSPNEGKARLDAPRIHPDGPDTEQEQIGAHYTGSTYIDGAHLNGSRKLTNALLSAVSALCLFSDAQRVAQDEIDSVVGNSRSPSWEDFDGSRLPYVSALAKEILRWQPVVTLACAPPSVRDAVFQGFLIPKGTQIACNIWAIHRNSREFPFADVLRPNRFLGTKQAGHESHYPKGVEYNAFGWGLQRCGGQALAEQSLCSVLARLLWALNIEPGLKNWNQGGQLSAFRYDGTTPQRRSVPFKVRFTPRSRRIEDLIEFEAQEAAAQLRRYKM</sequence>
<comment type="cofactor">
    <cofactor evidence="5">
        <name>heme</name>
        <dbReference type="ChEBI" id="CHEBI:30413"/>
    </cofactor>
</comment>
<reference evidence="6" key="1">
    <citation type="submission" date="2022-10" db="EMBL/GenBank/DDBJ databases">
        <title>Tapping the CABI collections for fungal endophytes: first genome assemblies for Collariella, Neodidymelliopsis, Ascochyta clinopodiicola, Didymella pomorum, Didymosphaeria variabile, Neocosmospora piperis and Neocucurbitaria cava.</title>
        <authorList>
            <person name="Hill R."/>
        </authorList>
    </citation>
    <scope>NUCLEOTIDE SEQUENCE</scope>
    <source>
        <strain evidence="6">IMI 355082</strain>
    </source>
</reference>
<organism evidence="6 7">
    <name type="scientific">Gnomoniopsis smithogilvyi</name>
    <dbReference type="NCBI Taxonomy" id="1191159"/>
    <lineage>
        <taxon>Eukaryota</taxon>
        <taxon>Fungi</taxon>
        <taxon>Dikarya</taxon>
        <taxon>Ascomycota</taxon>
        <taxon>Pezizomycotina</taxon>
        <taxon>Sordariomycetes</taxon>
        <taxon>Sordariomycetidae</taxon>
        <taxon>Diaporthales</taxon>
        <taxon>Gnomoniaceae</taxon>
        <taxon>Gnomoniopsis</taxon>
    </lineage>
</organism>